<reference evidence="5 6" key="1">
    <citation type="submission" date="2025-04" db="UniProtKB">
        <authorList>
            <consortium name="RefSeq"/>
        </authorList>
    </citation>
    <scope>IDENTIFICATION</scope>
    <source>
        <tissue evidence="5 6">Etiolated seedlings</tissue>
    </source>
</reference>
<dbReference type="RefSeq" id="XP_073225893.1">
    <property type="nucleotide sequence ID" value="XM_073369792.1"/>
</dbReference>
<dbReference type="GO" id="GO:0005524">
    <property type="term" value="F:ATP binding"/>
    <property type="evidence" value="ECO:0007669"/>
    <property type="project" value="InterPro"/>
</dbReference>
<dbReference type="InterPro" id="IPR027417">
    <property type="entry name" value="P-loop_NTPase"/>
</dbReference>
<dbReference type="GeneID" id="101491537"/>
<dbReference type="PANTHER" id="PTHR47958">
    <property type="entry name" value="ATP-DEPENDENT RNA HELICASE DBP3"/>
    <property type="match status" value="1"/>
</dbReference>
<organism evidence="4 5">
    <name type="scientific">Cicer arietinum</name>
    <name type="common">Chickpea</name>
    <name type="synonym">Garbanzo</name>
    <dbReference type="NCBI Taxonomy" id="3827"/>
    <lineage>
        <taxon>Eukaryota</taxon>
        <taxon>Viridiplantae</taxon>
        <taxon>Streptophyta</taxon>
        <taxon>Embryophyta</taxon>
        <taxon>Tracheophyta</taxon>
        <taxon>Spermatophyta</taxon>
        <taxon>Magnoliopsida</taxon>
        <taxon>eudicotyledons</taxon>
        <taxon>Gunneridae</taxon>
        <taxon>Pentapetalae</taxon>
        <taxon>rosids</taxon>
        <taxon>fabids</taxon>
        <taxon>Fabales</taxon>
        <taxon>Fabaceae</taxon>
        <taxon>Papilionoideae</taxon>
        <taxon>50 kb inversion clade</taxon>
        <taxon>NPAAA clade</taxon>
        <taxon>Hologalegina</taxon>
        <taxon>IRL clade</taxon>
        <taxon>Cicereae</taxon>
        <taxon>Cicer</taxon>
    </lineage>
</organism>
<evidence type="ECO:0000313" key="4">
    <source>
        <dbReference type="Proteomes" id="UP000087171"/>
    </source>
</evidence>
<keyword evidence="1" id="KW-0694">RNA-binding</keyword>
<sequence length="101" mass="10987">MPGKILAFCFPIISGLITGQPAQRPPRGVRTVCPLALVLSPTREISMQIHEEAKKVACQTGVRVVVAYGRAPVNQQLRELERGGGHSCFNSRKTSRFVGKS</sequence>
<evidence type="ECO:0000313" key="5">
    <source>
        <dbReference type="RefSeq" id="XP_004514550.1"/>
    </source>
</evidence>
<dbReference type="RefSeq" id="XP_012575402.1">
    <property type="nucleotide sequence ID" value="XM_012719948.2"/>
</dbReference>
<proteinExistence type="predicted"/>
<feature type="chain" id="PRO_5010813618" evidence="2">
    <location>
        <begin position="20"/>
        <end position="101"/>
    </location>
</feature>
<feature type="domain" description="DEAD/DEAH-box helicase" evidence="3">
    <location>
        <begin position="3"/>
        <end position="82"/>
    </location>
</feature>
<dbReference type="GO" id="GO:0003723">
    <property type="term" value="F:RNA binding"/>
    <property type="evidence" value="ECO:0007669"/>
    <property type="project" value="UniProtKB-KW"/>
</dbReference>
<dbReference type="Proteomes" id="UP000087171">
    <property type="component" value="Unplaced"/>
</dbReference>
<evidence type="ECO:0000256" key="1">
    <source>
        <dbReference type="ARBA" id="ARBA00022884"/>
    </source>
</evidence>
<name>A0A1S2Z3S4_CICAR</name>
<evidence type="ECO:0000256" key="2">
    <source>
        <dbReference type="SAM" id="SignalP"/>
    </source>
</evidence>
<dbReference type="RefSeq" id="XP_004514550.1">
    <property type="nucleotide sequence ID" value="XM_004514493.3"/>
</dbReference>
<dbReference type="SUPFAM" id="SSF52540">
    <property type="entry name" value="P-loop containing nucleoside triphosphate hydrolases"/>
    <property type="match status" value="1"/>
</dbReference>
<dbReference type="RefSeq" id="XP_073225894.1">
    <property type="nucleotide sequence ID" value="XM_073369793.1"/>
</dbReference>
<dbReference type="OrthoDB" id="1750871at2759"/>
<dbReference type="Pfam" id="PF00270">
    <property type="entry name" value="DEAD"/>
    <property type="match status" value="1"/>
</dbReference>
<gene>
    <name evidence="5 6" type="primary">LOC101491537</name>
</gene>
<dbReference type="PaxDb" id="3827-XP_004514550.1"/>
<keyword evidence="2" id="KW-0732">Signal</keyword>
<dbReference type="AlphaFoldDB" id="A0A1S2Z3S4"/>
<accession>A0A1S2Z3S4</accession>
<evidence type="ECO:0000259" key="3">
    <source>
        <dbReference type="Pfam" id="PF00270"/>
    </source>
</evidence>
<dbReference type="InterPro" id="IPR011545">
    <property type="entry name" value="DEAD/DEAH_box_helicase_dom"/>
</dbReference>
<feature type="signal peptide" evidence="2">
    <location>
        <begin position="1"/>
        <end position="19"/>
    </location>
</feature>
<dbReference type="Gene3D" id="3.40.50.300">
    <property type="entry name" value="P-loop containing nucleotide triphosphate hydrolases"/>
    <property type="match status" value="1"/>
</dbReference>
<keyword evidence="4" id="KW-1185">Reference proteome</keyword>
<evidence type="ECO:0000313" key="6">
    <source>
        <dbReference type="RefSeq" id="XP_012575402.1"/>
    </source>
</evidence>
<protein>
    <submittedName>
        <fullName evidence="5 6">DEAD-box ATP-dependent RNA helicase 52C-like isoform X2</fullName>
    </submittedName>
</protein>
<dbReference type="eggNOG" id="KOG0335">
    <property type="taxonomic scope" value="Eukaryota"/>
</dbReference>